<gene>
    <name evidence="1" type="ORF">CHLNCDRAFT_50310</name>
</gene>
<name>E1Z5T5_CHLVA</name>
<dbReference type="AlphaFoldDB" id="E1Z5T5"/>
<evidence type="ECO:0008006" key="3">
    <source>
        <dbReference type="Google" id="ProtNLM"/>
    </source>
</evidence>
<dbReference type="GeneID" id="17358251"/>
<dbReference type="EMBL" id="GL433837">
    <property type="protein sequence ID" value="EFN58813.1"/>
    <property type="molecule type" value="Genomic_DNA"/>
</dbReference>
<organism evidence="2">
    <name type="scientific">Chlorella variabilis</name>
    <name type="common">Green alga</name>
    <dbReference type="NCBI Taxonomy" id="554065"/>
    <lineage>
        <taxon>Eukaryota</taxon>
        <taxon>Viridiplantae</taxon>
        <taxon>Chlorophyta</taxon>
        <taxon>core chlorophytes</taxon>
        <taxon>Trebouxiophyceae</taxon>
        <taxon>Chlorellales</taxon>
        <taxon>Chlorellaceae</taxon>
        <taxon>Chlorella clade</taxon>
        <taxon>Chlorella</taxon>
    </lineage>
</organism>
<protein>
    <recommendedName>
        <fullName evidence="3">Glycosyltransferase 2-like domain-containing protein</fullName>
    </recommendedName>
</protein>
<sequence length="329" mass="37315">MPAAALPPGFRFNKVVAIIAFDRFEYFRQVIDALRQAWGAHEYVVTIWIDGPPQNASSFDQEGWQSIVTYSHQLAWLARNASLGFRDVVVNAAETNVGVWANKKRSVAGAMELSDFAVILEDDIVVERDALRWFEWHVTSGLIFDRPDIALATCWSTSFPYHHGAVEAHDLLMVQQLGLLDKYWLYSWAQPWGWALWRRTWDALGAEWNGRDKKLGRQIQERSWVGTMPLVARCNNIGSMGFHKKGVAKGHVHRRAVTSGSFASLAHCTYAELPRRNVTGKVALEELYDFVRRGLGGNDVRYANASFEEHLLAASEFLRKQPAPWHSTC</sequence>
<dbReference type="InterPro" id="IPR029044">
    <property type="entry name" value="Nucleotide-diphossugar_trans"/>
</dbReference>
<keyword evidence="2" id="KW-1185">Reference proteome</keyword>
<evidence type="ECO:0000313" key="1">
    <source>
        <dbReference type="EMBL" id="EFN58813.1"/>
    </source>
</evidence>
<dbReference type="KEGG" id="cvr:CHLNCDRAFT_50310"/>
<dbReference type="OrthoDB" id="509617at2759"/>
<dbReference type="SUPFAM" id="SSF53448">
    <property type="entry name" value="Nucleotide-diphospho-sugar transferases"/>
    <property type="match status" value="1"/>
</dbReference>
<accession>E1Z5T5</accession>
<proteinExistence type="predicted"/>
<dbReference type="InParanoid" id="E1Z5T5"/>
<reference evidence="1 2" key="1">
    <citation type="journal article" date="2010" name="Plant Cell">
        <title>The Chlorella variabilis NC64A genome reveals adaptation to photosymbiosis, coevolution with viruses, and cryptic sex.</title>
        <authorList>
            <person name="Blanc G."/>
            <person name="Duncan G."/>
            <person name="Agarkova I."/>
            <person name="Borodovsky M."/>
            <person name="Gurnon J."/>
            <person name="Kuo A."/>
            <person name="Lindquist E."/>
            <person name="Lucas S."/>
            <person name="Pangilinan J."/>
            <person name="Polle J."/>
            <person name="Salamov A."/>
            <person name="Terry A."/>
            <person name="Yamada T."/>
            <person name="Dunigan D.D."/>
            <person name="Grigoriev I.V."/>
            <person name="Claverie J.M."/>
            <person name="Van Etten J.L."/>
        </authorList>
    </citation>
    <scope>NUCLEOTIDE SEQUENCE [LARGE SCALE GENOMIC DNA]</scope>
    <source>
        <strain evidence="1 2">NC64A</strain>
    </source>
</reference>
<evidence type="ECO:0000313" key="2">
    <source>
        <dbReference type="Proteomes" id="UP000008141"/>
    </source>
</evidence>
<dbReference type="Proteomes" id="UP000008141">
    <property type="component" value="Unassembled WGS sequence"/>
</dbReference>
<dbReference type="RefSeq" id="XP_005850915.1">
    <property type="nucleotide sequence ID" value="XM_005850853.1"/>
</dbReference>
<dbReference type="Gene3D" id="3.90.550.10">
    <property type="entry name" value="Spore Coat Polysaccharide Biosynthesis Protein SpsA, Chain A"/>
    <property type="match status" value="1"/>
</dbReference>